<evidence type="ECO:0000313" key="4">
    <source>
        <dbReference type="Proteomes" id="UP000002630"/>
    </source>
</evidence>
<feature type="region of interest" description="Disordered" evidence="1">
    <location>
        <begin position="243"/>
        <end position="348"/>
    </location>
</feature>
<dbReference type="Proteomes" id="UP000002630">
    <property type="component" value="Linkage Group LG22"/>
</dbReference>
<dbReference type="AlphaFoldDB" id="D8LNG1"/>
<dbReference type="EMBL" id="FN648641">
    <property type="protein sequence ID" value="CBN77318.1"/>
    <property type="molecule type" value="Genomic_DNA"/>
</dbReference>
<feature type="compositionally biased region" description="Basic and acidic residues" evidence="1">
    <location>
        <begin position="18"/>
        <end position="28"/>
    </location>
</feature>
<feature type="compositionally biased region" description="Low complexity" evidence="1">
    <location>
        <begin position="29"/>
        <end position="45"/>
    </location>
</feature>
<feature type="transmembrane region" description="Helical" evidence="2">
    <location>
        <begin position="192"/>
        <end position="210"/>
    </location>
</feature>
<organism evidence="3 4">
    <name type="scientific">Ectocarpus siliculosus</name>
    <name type="common">Brown alga</name>
    <name type="synonym">Conferva siliculosa</name>
    <dbReference type="NCBI Taxonomy" id="2880"/>
    <lineage>
        <taxon>Eukaryota</taxon>
        <taxon>Sar</taxon>
        <taxon>Stramenopiles</taxon>
        <taxon>Ochrophyta</taxon>
        <taxon>PX clade</taxon>
        <taxon>Phaeophyceae</taxon>
        <taxon>Ectocarpales</taxon>
        <taxon>Ectocarpaceae</taxon>
        <taxon>Ectocarpus</taxon>
    </lineage>
</organism>
<feature type="region of interest" description="Disordered" evidence="1">
    <location>
        <begin position="18"/>
        <end position="51"/>
    </location>
</feature>
<feature type="transmembrane region" description="Helical" evidence="2">
    <location>
        <begin position="103"/>
        <end position="124"/>
    </location>
</feature>
<gene>
    <name evidence="3" type="ORF">Esi_0044_0120</name>
</gene>
<keyword evidence="2" id="KW-0812">Transmembrane</keyword>
<name>D8LNG1_ECTSI</name>
<evidence type="ECO:0000256" key="1">
    <source>
        <dbReference type="SAM" id="MobiDB-lite"/>
    </source>
</evidence>
<keyword evidence="2" id="KW-1133">Transmembrane helix</keyword>
<dbReference type="InParanoid" id="D8LNG1"/>
<feature type="transmembrane region" description="Helical" evidence="2">
    <location>
        <begin position="161"/>
        <end position="186"/>
    </location>
</feature>
<reference evidence="3 4" key="1">
    <citation type="journal article" date="2010" name="Nature">
        <title>The Ectocarpus genome and the independent evolution of multicellularity in brown algae.</title>
        <authorList>
            <person name="Cock J.M."/>
            <person name="Sterck L."/>
            <person name="Rouze P."/>
            <person name="Scornet D."/>
            <person name="Allen A.E."/>
            <person name="Amoutzias G."/>
            <person name="Anthouard V."/>
            <person name="Artiguenave F."/>
            <person name="Aury J.M."/>
            <person name="Badger J.H."/>
            <person name="Beszteri B."/>
            <person name="Billiau K."/>
            <person name="Bonnet E."/>
            <person name="Bothwell J.H."/>
            <person name="Bowler C."/>
            <person name="Boyen C."/>
            <person name="Brownlee C."/>
            <person name="Carrano C.J."/>
            <person name="Charrier B."/>
            <person name="Cho G.Y."/>
            <person name="Coelho S.M."/>
            <person name="Collen J."/>
            <person name="Corre E."/>
            <person name="Da Silva C."/>
            <person name="Delage L."/>
            <person name="Delaroque N."/>
            <person name="Dittami S.M."/>
            <person name="Doulbeau S."/>
            <person name="Elias M."/>
            <person name="Farnham G."/>
            <person name="Gachon C.M."/>
            <person name="Gschloessl B."/>
            <person name="Heesch S."/>
            <person name="Jabbari K."/>
            <person name="Jubin C."/>
            <person name="Kawai H."/>
            <person name="Kimura K."/>
            <person name="Kloareg B."/>
            <person name="Kupper F.C."/>
            <person name="Lang D."/>
            <person name="Le Bail A."/>
            <person name="Leblanc C."/>
            <person name="Lerouge P."/>
            <person name="Lohr M."/>
            <person name="Lopez P.J."/>
            <person name="Martens C."/>
            <person name="Maumus F."/>
            <person name="Michel G."/>
            <person name="Miranda-Saavedra D."/>
            <person name="Morales J."/>
            <person name="Moreau H."/>
            <person name="Motomura T."/>
            <person name="Nagasato C."/>
            <person name="Napoli C.A."/>
            <person name="Nelson D.R."/>
            <person name="Nyvall-Collen P."/>
            <person name="Peters A.F."/>
            <person name="Pommier C."/>
            <person name="Potin P."/>
            <person name="Poulain J."/>
            <person name="Quesneville H."/>
            <person name="Read B."/>
            <person name="Rensing S.A."/>
            <person name="Ritter A."/>
            <person name="Rousvoal S."/>
            <person name="Samanta M."/>
            <person name="Samson G."/>
            <person name="Schroeder D.C."/>
            <person name="Segurens B."/>
            <person name="Strittmatter M."/>
            <person name="Tonon T."/>
            <person name="Tregear J.W."/>
            <person name="Valentin K."/>
            <person name="von Dassow P."/>
            <person name="Yamagishi T."/>
            <person name="Van de Peer Y."/>
            <person name="Wincker P."/>
        </authorList>
    </citation>
    <scope>NUCLEOTIDE SEQUENCE [LARGE SCALE GENOMIC DNA]</scope>
    <source>
        <strain evidence="4">Ec32 / CCAP1310/4</strain>
    </source>
</reference>
<keyword evidence="2" id="KW-0472">Membrane</keyword>
<protein>
    <submittedName>
        <fullName evidence="3">Uncharacterized protein</fullName>
    </submittedName>
</protein>
<feature type="transmembrane region" description="Helical" evidence="2">
    <location>
        <begin position="130"/>
        <end position="149"/>
    </location>
</feature>
<feature type="compositionally biased region" description="Acidic residues" evidence="1">
    <location>
        <begin position="339"/>
        <end position="348"/>
    </location>
</feature>
<dbReference type="EMBL" id="FN649747">
    <property type="protein sequence ID" value="CBN77318.1"/>
    <property type="molecule type" value="Genomic_DNA"/>
</dbReference>
<sequence length="348" mass="35820">MSDAAMKVDPDYYNRSLLETDTRMDQSRRAAATGAGGAHSAPSSWGAGGGGVGGGSVGGRGGLPDLPDYLVRQHSLLGLYLSLNPGDEADAERHWGFPQHQRAALVGATVVVPLLLAVFLTGSWLWKASVIAVATVGARLVLSFALATFPDIEVPFQGHVLAVWPHFTIGTLAVMALIWFVCAAASGTGWSTLWLAFTSLLLLACAEAGLRGGMWHFQWWEPATRFSFLKPWGDAYGPVATGPGRGGAGFGTPQPSSYAPPRPMASSAPAPAPRQAEQPYRSPSGSGGSEGVAVGSVGGDGGDVVGSGGVNGGSPAAAVVAQKEESSGLLEENSKEMGDLEDIFSESV</sequence>
<evidence type="ECO:0000313" key="3">
    <source>
        <dbReference type="EMBL" id="CBN77318.1"/>
    </source>
</evidence>
<keyword evidence="4" id="KW-1185">Reference proteome</keyword>
<feature type="compositionally biased region" description="Gly residues" evidence="1">
    <location>
        <begin position="285"/>
        <end position="312"/>
    </location>
</feature>
<proteinExistence type="predicted"/>
<feature type="compositionally biased region" description="Basic and acidic residues" evidence="1">
    <location>
        <begin position="322"/>
        <end position="338"/>
    </location>
</feature>
<evidence type="ECO:0000256" key="2">
    <source>
        <dbReference type="SAM" id="Phobius"/>
    </source>
</evidence>
<accession>D8LNG1</accession>
<feature type="compositionally biased region" description="Low complexity" evidence="1">
    <location>
        <begin position="264"/>
        <end position="284"/>
    </location>
</feature>